<evidence type="ECO:0000256" key="7">
    <source>
        <dbReference type="ARBA" id="ARBA00023004"/>
    </source>
</evidence>
<reference evidence="10" key="1">
    <citation type="journal article" date="2014" name="Int. J. Syst. Evol. Microbiol.">
        <title>Complete genome sequence of Corynebacterium casei LMG S-19264T (=DSM 44701T), isolated from a smear-ripened cheese.</title>
        <authorList>
            <consortium name="US DOE Joint Genome Institute (JGI-PGF)"/>
            <person name="Walter F."/>
            <person name="Albersmeier A."/>
            <person name="Kalinowski J."/>
            <person name="Ruckert C."/>
        </authorList>
    </citation>
    <scope>NUCLEOTIDE SEQUENCE</scope>
    <source>
        <strain evidence="10">KCTC 12113</strain>
    </source>
</reference>
<name>A0A918MK12_9FLAO</name>
<keyword evidence="7" id="KW-0408">Iron</keyword>
<dbReference type="PANTHER" id="PTHR47354:SF8">
    <property type="entry name" value="1,2-PHENYLACETYL-COA EPOXIDASE, SUBUNIT E"/>
    <property type="match status" value="1"/>
</dbReference>
<keyword evidence="5" id="KW-0274">FAD</keyword>
<dbReference type="PRINTS" id="PR00410">
    <property type="entry name" value="PHEHYDRXLASE"/>
</dbReference>
<evidence type="ECO:0000313" key="10">
    <source>
        <dbReference type="EMBL" id="GGW30147.1"/>
    </source>
</evidence>
<dbReference type="InterPro" id="IPR017927">
    <property type="entry name" value="FAD-bd_FR_type"/>
</dbReference>
<evidence type="ECO:0000256" key="2">
    <source>
        <dbReference type="ARBA" id="ARBA00022630"/>
    </source>
</evidence>
<reference evidence="10" key="2">
    <citation type="submission" date="2020-09" db="EMBL/GenBank/DDBJ databases">
        <authorList>
            <person name="Sun Q."/>
            <person name="Kim S."/>
        </authorList>
    </citation>
    <scope>NUCLEOTIDE SEQUENCE</scope>
    <source>
        <strain evidence="10">KCTC 12113</strain>
    </source>
</reference>
<evidence type="ECO:0000259" key="9">
    <source>
        <dbReference type="PROSITE" id="PS51384"/>
    </source>
</evidence>
<keyword evidence="8" id="KW-0411">Iron-sulfur</keyword>
<dbReference type="InterPro" id="IPR001709">
    <property type="entry name" value="Flavoprot_Pyr_Nucl_cyt_Rdtase"/>
</dbReference>
<keyword evidence="2" id="KW-0285">Flavoprotein</keyword>
<dbReference type="EMBL" id="BMWP01000007">
    <property type="protein sequence ID" value="GGW30147.1"/>
    <property type="molecule type" value="Genomic_DNA"/>
</dbReference>
<organism evidence="10 11">
    <name type="scientific">Arenibacter certesii</name>
    <dbReference type="NCBI Taxonomy" id="228955"/>
    <lineage>
        <taxon>Bacteria</taxon>
        <taxon>Pseudomonadati</taxon>
        <taxon>Bacteroidota</taxon>
        <taxon>Flavobacteriia</taxon>
        <taxon>Flavobacteriales</taxon>
        <taxon>Flavobacteriaceae</taxon>
        <taxon>Arenibacter</taxon>
    </lineage>
</organism>
<dbReference type="GO" id="GO:0050660">
    <property type="term" value="F:flavin adenine dinucleotide binding"/>
    <property type="evidence" value="ECO:0007669"/>
    <property type="project" value="TreeGrafter"/>
</dbReference>
<sequence>MEKQAVKIKSINHATHDVLQIVTEKPKELKFLPGQATEIFIDKTGWDKEGRPFTFTCLPNMEYLEFMIKTYPNHDGVTNELLKLKAGDTLIVNDIFGDIHYKGEGTFIAGGAGITPFISILRDLKAKGKIGNNKLLFANKTTSDIILEKEFKDMLGQHFLNILSEEDTGKYQHGYITADLIKKNADLNGYFYVCGPPKMMDAIEKELGNLNVKKNMIVKEAF</sequence>
<evidence type="ECO:0000256" key="3">
    <source>
        <dbReference type="ARBA" id="ARBA00022714"/>
    </source>
</evidence>
<dbReference type="PROSITE" id="PS51384">
    <property type="entry name" value="FAD_FR"/>
    <property type="match status" value="1"/>
</dbReference>
<evidence type="ECO:0000256" key="8">
    <source>
        <dbReference type="ARBA" id="ARBA00023014"/>
    </source>
</evidence>
<dbReference type="InterPro" id="IPR039261">
    <property type="entry name" value="FNR_nucleotide-bd"/>
</dbReference>
<keyword evidence="4" id="KW-0479">Metal-binding</keyword>
<dbReference type="AlphaFoldDB" id="A0A918MK12"/>
<keyword evidence="6" id="KW-0560">Oxidoreductase</keyword>
<comment type="caution">
    <text evidence="10">The sequence shown here is derived from an EMBL/GenBank/DDBJ whole genome shotgun (WGS) entry which is preliminary data.</text>
</comment>
<dbReference type="Pfam" id="PF00175">
    <property type="entry name" value="NAD_binding_1"/>
    <property type="match status" value="1"/>
</dbReference>
<dbReference type="PRINTS" id="PR00371">
    <property type="entry name" value="FPNCR"/>
</dbReference>
<dbReference type="InterPro" id="IPR013112">
    <property type="entry name" value="FAD-bd_8"/>
</dbReference>
<dbReference type="Gene3D" id="2.40.30.10">
    <property type="entry name" value="Translation factors"/>
    <property type="match status" value="1"/>
</dbReference>
<dbReference type="RefSeq" id="WP_026812555.1">
    <property type="nucleotide sequence ID" value="NZ_BMWP01000007.1"/>
</dbReference>
<keyword evidence="11" id="KW-1185">Reference proteome</keyword>
<protein>
    <recommendedName>
        <fullName evidence="9">FAD-binding FR-type domain-containing protein</fullName>
    </recommendedName>
</protein>
<evidence type="ECO:0000256" key="4">
    <source>
        <dbReference type="ARBA" id="ARBA00022723"/>
    </source>
</evidence>
<dbReference type="GO" id="GO:0046872">
    <property type="term" value="F:metal ion binding"/>
    <property type="evidence" value="ECO:0007669"/>
    <property type="project" value="UniProtKB-KW"/>
</dbReference>
<dbReference type="Gene3D" id="3.40.50.80">
    <property type="entry name" value="Nucleotide-binding domain of ferredoxin-NADP reductase (FNR) module"/>
    <property type="match status" value="1"/>
</dbReference>
<dbReference type="InterPro" id="IPR001433">
    <property type="entry name" value="OxRdtase_FAD/NAD-bd"/>
</dbReference>
<gene>
    <name evidence="10" type="ORF">GCM10007383_14270</name>
</gene>
<dbReference type="PANTHER" id="PTHR47354">
    <property type="entry name" value="NADH OXIDOREDUCTASE HCR"/>
    <property type="match status" value="1"/>
</dbReference>
<comment type="cofactor">
    <cofactor evidence="1">
        <name>FAD</name>
        <dbReference type="ChEBI" id="CHEBI:57692"/>
    </cofactor>
</comment>
<evidence type="ECO:0000256" key="5">
    <source>
        <dbReference type="ARBA" id="ARBA00022827"/>
    </source>
</evidence>
<accession>A0A918MK12</accession>
<evidence type="ECO:0000256" key="6">
    <source>
        <dbReference type="ARBA" id="ARBA00023002"/>
    </source>
</evidence>
<dbReference type="GO" id="GO:0016491">
    <property type="term" value="F:oxidoreductase activity"/>
    <property type="evidence" value="ECO:0007669"/>
    <property type="project" value="UniProtKB-KW"/>
</dbReference>
<dbReference type="Proteomes" id="UP000634668">
    <property type="component" value="Unassembled WGS sequence"/>
</dbReference>
<keyword evidence="3" id="KW-0001">2Fe-2S</keyword>
<evidence type="ECO:0000256" key="1">
    <source>
        <dbReference type="ARBA" id="ARBA00001974"/>
    </source>
</evidence>
<dbReference type="GO" id="GO:0051537">
    <property type="term" value="F:2 iron, 2 sulfur cluster binding"/>
    <property type="evidence" value="ECO:0007669"/>
    <property type="project" value="UniProtKB-KW"/>
</dbReference>
<evidence type="ECO:0000313" key="11">
    <source>
        <dbReference type="Proteomes" id="UP000634668"/>
    </source>
</evidence>
<feature type="domain" description="FAD-binding FR-type" evidence="9">
    <location>
        <begin position="1"/>
        <end position="102"/>
    </location>
</feature>
<proteinExistence type="predicted"/>
<dbReference type="InterPro" id="IPR050415">
    <property type="entry name" value="MRET"/>
</dbReference>
<dbReference type="SUPFAM" id="SSF52343">
    <property type="entry name" value="Ferredoxin reductase-like, C-terminal NADP-linked domain"/>
    <property type="match status" value="1"/>
</dbReference>
<dbReference type="Pfam" id="PF08022">
    <property type="entry name" value="FAD_binding_8"/>
    <property type="match status" value="1"/>
</dbReference>
<dbReference type="SUPFAM" id="SSF63380">
    <property type="entry name" value="Riboflavin synthase domain-like"/>
    <property type="match status" value="1"/>
</dbReference>
<dbReference type="InterPro" id="IPR017938">
    <property type="entry name" value="Riboflavin_synthase-like_b-brl"/>
</dbReference>